<reference evidence="2" key="1">
    <citation type="journal article" date="2017" name="Nature">
        <title>The sunflower genome provides insights into oil metabolism, flowering and Asterid evolution.</title>
        <authorList>
            <person name="Badouin H."/>
            <person name="Gouzy J."/>
            <person name="Grassa C.J."/>
            <person name="Murat F."/>
            <person name="Staton S.E."/>
            <person name="Cottret L."/>
            <person name="Lelandais-Briere C."/>
            <person name="Owens G.L."/>
            <person name="Carrere S."/>
            <person name="Mayjonade B."/>
            <person name="Legrand L."/>
            <person name="Gill N."/>
            <person name="Kane N.C."/>
            <person name="Bowers J.E."/>
            <person name="Hubner S."/>
            <person name="Bellec A."/>
            <person name="Berard A."/>
            <person name="Berges H."/>
            <person name="Blanchet N."/>
            <person name="Boniface M.C."/>
            <person name="Brunel D."/>
            <person name="Catrice O."/>
            <person name="Chaidir N."/>
            <person name="Claudel C."/>
            <person name="Donnadieu C."/>
            <person name="Faraut T."/>
            <person name="Fievet G."/>
            <person name="Helmstetter N."/>
            <person name="King M."/>
            <person name="Knapp S.J."/>
            <person name="Lai Z."/>
            <person name="Le Paslier M.C."/>
            <person name="Lippi Y."/>
            <person name="Lorenzon L."/>
            <person name="Mandel J.R."/>
            <person name="Marage G."/>
            <person name="Marchand G."/>
            <person name="Marquand E."/>
            <person name="Bret-Mestries E."/>
            <person name="Morien E."/>
            <person name="Nambeesan S."/>
            <person name="Nguyen T."/>
            <person name="Pegot-Espagnet P."/>
            <person name="Pouilly N."/>
            <person name="Raftis F."/>
            <person name="Sallet E."/>
            <person name="Schiex T."/>
            <person name="Thomas J."/>
            <person name="Vandecasteele C."/>
            <person name="Vares D."/>
            <person name="Vear F."/>
            <person name="Vautrin S."/>
            <person name="Crespi M."/>
            <person name="Mangin B."/>
            <person name="Burke J.M."/>
            <person name="Salse J."/>
            <person name="Munos S."/>
            <person name="Vincourt P."/>
            <person name="Rieseberg L.H."/>
            <person name="Langlade N.B."/>
        </authorList>
    </citation>
    <scope>NUCLEOTIDE SEQUENCE</scope>
    <source>
        <tissue evidence="2">Leaves</tissue>
    </source>
</reference>
<keyword evidence="1" id="KW-0732">Signal</keyword>
<sequence>MSLVFSLDMLLLIFSAYLLNTSSIVDSPKWLKTKGSETALIHLPILYPCTSSSSDKLRLLPVLASQFTSETSRRSITNDPSFSTSLRTSLGLGVYCGMLNESSPICNNILCYKDRHFVSLVSSKPYALHSPSHPHDT</sequence>
<protein>
    <submittedName>
        <fullName evidence="2">Uncharacterized protein</fullName>
    </submittedName>
</protein>
<organism evidence="2 3">
    <name type="scientific">Helianthus annuus</name>
    <name type="common">Common sunflower</name>
    <dbReference type="NCBI Taxonomy" id="4232"/>
    <lineage>
        <taxon>Eukaryota</taxon>
        <taxon>Viridiplantae</taxon>
        <taxon>Streptophyta</taxon>
        <taxon>Embryophyta</taxon>
        <taxon>Tracheophyta</taxon>
        <taxon>Spermatophyta</taxon>
        <taxon>Magnoliopsida</taxon>
        <taxon>eudicotyledons</taxon>
        <taxon>Gunneridae</taxon>
        <taxon>Pentapetalae</taxon>
        <taxon>asterids</taxon>
        <taxon>campanulids</taxon>
        <taxon>Asterales</taxon>
        <taxon>Asteraceae</taxon>
        <taxon>Asteroideae</taxon>
        <taxon>Heliantheae alliance</taxon>
        <taxon>Heliantheae</taxon>
        <taxon>Helianthus</taxon>
    </lineage>
</organism>
<evidence type="ECO:0000313" key="3">
    <source>
        <dbReference type="Proteomes" id="UP000215914"/>
    </source>
</evidence>
<name>A0A9K3N9G9_HELAN</name>
<accession>A0A9K3N9G9</accession>
<reference evidence="2" key="2">
    <citation type="submission" date="2020-06" db="EMBL/GenBank/DDBJ databases">
        <title>Helianthus annuus Genome sequencing and assembly Release 2.</title>
        <authorList>
            <person name="Gouzy J."/>
            <person name="Langlade N."/>
            <person name="Munos S."/>
        </authorList>
    </citation>
    <scope>NUCLEOTIDE SEQUENCE</scope>
    <source>
        <tissue evidence="2">Leaves</tissue>
    </source>
</reference>
<evidence type="ECO:0000313" key="2">
    <source>
        <dbReference type="EMBL" id="KAF5791333.1"/>
    </source>
</evidence>
<dbReference type="Gramene" id="mRNA:HanXRQr2_Chr09g0393551">
    <property type="protein sequence ID" value="mRNA:HanXRQr2_Chr09g0393551"/>
    <property type="gene ID" value="HanXRQr2_Chr09g0393551"/>
</dbReference>
<feature type="chain" id="PRO_5039919688" evidence="1">
    <location>
        <begin position="24"/>
        <end position="137"/>
    </location>
</feature>
<dbReference type="EMBL" id="MNCJ02000324">
    <property type="protein sequence ID" value="KAF5791333.1"/>
    <property type="molecule type" value="Genomic_DNA"/>
</dbReference>
<keyword evidence="3" id="KW-1185">Reference proteome</keyword>
<proteinExistence type="predicted"/>
<evidence type="ECO:0000256" key="1">
    <source>
        <dbReference type="SAM" id="SignalP"/>
    </source>
</evidence>
<feature type="signal peptide" evidence="1">
    <location>
        <begin position="1"/>
        <end position="23"/>
    </location>
</feature>
<comment type="caution">
    <text evidence="2">The sequence shown here is derived from an EMBL/GenBank/DDBJ whole genome shotgun (WGS) entry which is preliminary data.</text>
</comment>
<gene>
    <name evidence="2" type="ORF">HanXRQr2_Chr09g0393551</name>
</gene>
<dbReference type="Proteomes" id="UP000215914">
    <property type="component" value="Unassembled WGS sequence"/>
</dbReference>
<dbReference type="AlphaFoldDB" id="A0A9K3N9G9"/>